<dbReference type="Proteomes" id="UP001150238">
    <property type="component" value="Unassembled WGS sequence"/>
</dbReference>
<name>A0A9W9AP49_9AGAR</name>
<feature type="non-terminal residue" evidence="1">
    <location>
        <position position="1"/>
    </location>
</feature>
<accession>A0A9W9AP49</accession>
<evidence type="ECO:0000313" key="2">
    <source>
        <dbReference type="Proteomes" id="UP001150238"/>
    </source>
</evidence>
<dbReference type="AlphaFoldDB" id="A0A9W9AP49"/>
<reference evidence="1" key="2">
    <citation type="journal article" date="2023" name="Proc. Natl. Acad. Sci. U.S.A.">
        <title>A global phylogenomic analysis of the shiitake genus Lentinula.</title>
        <authorList>
            <person name="Sierra-Patev S."/>
            <person name="Min B."/>
            <person name="Naranjo-Ortiz M."/>
            <person name="Looney B."/>
            <person name="Konkel Z."/>
            <person name="Slot J.C."/>
            <person name="Sakamoto Y."/>
            <person name="Steenwyk J.L."/>
            <person name="Rokas A."/>
            <person name="Carro J."/>
            <person name="Camarero S."/>
            <person name="Ferreira P."/>
            <person name="Molpeceres G."/>
            <person name="Ruiz-Duenas F.J."/>
            <person name="Serrano A."/>
            <person name="Henrissat B."/>
            <person name="Drula E."/>
            <person name="Hughes K.W."/>
            <person name="Mata J.L."/>
            <person name="Ishikawa N.K."/>
            <person name="Vargas-Isla R."/>
            <person name="Ushijima S."/>
            <person name="Smith C.A."/>
            <person name="Donoghue J."/>
            <person name="Ahrendt S."/>
            <person name="Andreopoulos W."/>
            <person name="He G."/>
            <person name="LaButti K."/>
            <person name="Lipzen A."/>
            <person name="Ng V."/>
            <person name="Riley R."/>
            <person name="Sandor L."/>
            <person name="Barry K."/>
            <person name="Martinez A.T."/>
            <person name="Xiao Y."/>
            <person name="Gibbons J.G."/>
            <person name="Terashima K."/>
            <person name="Grigoriev I.V."/>
            <person name="Hibbett D."/>
        </authorList>
    </citation>
    <scope>NUCLEOTIDE SEQUENCE</scope>
    <source>
        <strain evidence="1">Sp2 HRB7682 ss15</strain>
    </source>
</reference>
<evidence type="ECO:0000313" key="1">
    <source>
        <dbReference type="EMBL" id="KAJ4486596.1"/>
    </source>
</evidence>
<organism evidence="1 2">
    <name type="scientific">Lentinula lateritia</name>
    <dbReference type="NCBI Taxonomy" id="40482"/>
    <lineage>
        <taxon>Eukaryota</taxon>
        <taxon>Fungi</taxon>
        <taxon>Dikarya</taxon>
        <taxon>Basidiomycota</taxon>
        <taxon>Agaricomycotina</taxon>
        <taxon>Agaricomycetes</taxon>
        <taxon>Agaricomycetidae</taxon>
        <taxon>Agaricales</taxon>
        <taxon>Marasmiineae</taxon>
        <taxon>Omphalotaceae</taxon>
        <taxon>Lentinula</taxon>
    </lineage>
</organism>
<protein>
    <submittedName>
        <fullName evidence="1">Uncharacterized protein</fullName>
    </submittedName>
</protein>
<gene>
    <name evidence="1" type="ORF">C8J55DRAFT_388245</name>
</gene>
<feature type="non-terminal residue" evidence="1">
    <location>
        <position position="148"/>
    </location>
</feature>
<sequence length="148" mass="16826">YPSIDDEVIADISRHDFTPSSLWKLVVSAGRIVAGHPIRSPDDYDPYLQHPNIESLLPHLFAYFSVLASCARVSGMTNVACTVMHGSYIYVVSLIDMANQFEWPYVLDYHIGYMNKRLCEMEQGDYTGWGPIDLDLYLSVLTHPRLAR</sequence>
<comment type="caution">
    <text evidence="1">The sequence shown here is derived from an EMBL/GenBank/DDBJ whole genome shotgun (WGS) entry which is preliminary data.</text>
</comment>
<proteinExistence type="predicted"/>
<dbReference type="EMBL" id="JANVFS010000010">
    <property type="protein sequence ID" value="KAJ4486596.1"/>
    <property type="molecule type" value="Genomic_DNA"/>
</dbReference>
<reference evidence="1" key="1">
    <citation type="submission" date="2022-08" db="EMBL/GenBank/DDBJ databases">
        <authorList>
            <consortium name="DOE Joint Genome Institute"/>
            <person name="Min B."/>
            <person name="Riley R."/>
            <person name="Sierra-Patev S."/>
            <person name="Naranjo-Ortiz M."/>
            <person name="Looney B."/>
            <person name="Konkel Z."/>
            <person name="Slot J.C."/>
            <person name="Sakamoto Y."/>
            <person name="Steenwyk J.L."/>
            <person name="Rokas A."/>
            <person name="Carro J."/>
            <person name="Camarero S."/>
            <person name="Ferreira P."/>
            <person name="Molpeceres G."/>
            <person name="Ruiz-Duenas F.J."/>
            <person name="Serrano A."/>
            <person name="Henrissat B."/>
            <person name="Drula E."/>
            <person name="Hughes K.W."/>
            <person name="Mata J.L."/>
            <person name="Ishikawa N.K."/>
            <person name="Vargas-Isla R."/>
            <person name="Ushijima S."/>
            <person name="Smith C.A."/>
            <person name="Ahrendt S."/>
            <person name="Andreopoulos W."/>
            <person name="He G."/>
            <person name="Labutti K."/>
            <person name="Lipzen A."/>
            <person name="Ng V."/>
            <person name="Sandor L."/>
            <person name="Barry K."/>
            <person name="Martinez A.T."/>
            <person name="Xiao Y."/>
            <person name="Gibbons J.G."/>
            <person name="Terashima K."/>
            <person name="Hibbett D.S."/>
            <person name="Grigoriev I.V."/>
        </authorList>
    </citation>
    <scope>NUCLEOTIDE SEQUENCE</scope>
    <source>
        <strain evidence="1">Sp2 HRB7682 ss15</strain>
    </source>
</reference>